<proteinExistence type="predicted"/>
<accession>A0A849IJQ9</accession>
<dbReference type="InterPro" id="IPR049054">
    <property type="entry name" value="CN_hydtase_beta-like_N"/>
</dbReference>
<dbReference type="AlphaFoldDB" id="A0A849IJQ9"/>
<dbReference type="InterPro" id="IPR042262">
    <property type="entry name" value="CN_hydtase_beta_C"/>
</dbReference>
<evidence type="ECO:0000313" key="3">
    <source>
        <dbReference type="Proteomes" id="UP000564885"/>
    </source>
</evidence>
<dbReference type="Proteomes" id="UP000564885">
    <property type="component" value="Unassembled WGS sequence"/>
</dbReference>
<keyword evidence="3" id="KW-1185">Reference proteome</keyword>
<dbReference type="SUPFAM" id="SSF50090">
    <property type="entry name" value="Electron transport accessory proteins"/>
    <property type="match status" value="1"/>
</dbReference>
<comment type="caution">
    <text evidence="2">The sequence shown here is derived from an EMBL/GenBank/DDBJ whole genome shotgun (WGS) entry which is preliminary data.</text>
</comment>
<dbReference type="Gene3D" id="1.10.472.20">
    <property type="entry name" value="Nitrile hydratase, beta subunit"/>
    <property type="match status" value="1"/>
</dbReference>
<gene>
    <name evidence="2" type="ORF">HJG44_17515</name>
</gene>
<dbReference type="RefSeq" id="WP_171219637.1">
    <property type="nucleotide sequence ID" value="NZ_JABEPP010000005.1"/>
</dbReference>
<feature type="domain" description="Nitrile hydratase beta subunit-like N-terminal" evidence="1">
    <location>
        <begin position="9"/>
        <end position="97"/>
    </location>
</feature>
<organism evidence="2 3">
    <name type="scientific">Enterovirga aerilata</name>
    <dbReference type="NCBI Taxonomy" id="2730920"/>
    <lineage>
        <taxon>Bacteria</taxon>
        <taxon>Pseudomonadati</taxon>
        <taxon>Pseudomonadota</taxon>
        <taxon>Alphaproteobacteria</taxon>
        <taxon>Hyphomicrobiales</taxon>
        <taxon>Methylobacteriaceae</taxon>
        <taxon>Enterovirga</taxon>
    </lineage>
</organism>
<name>A0A849IJQ9_9HYPH</name>
<dbReference type="InterPro" id="IPR008990">
    <property type="entry name" value="Elect_transpt_acc-like_dom_sf"/>
</dbReference>
<sequence length="98" mass="10961">METLERAAPHDLGGRTKYMCVPVDRTQHPGQPDAFGQRCDALRLVLGAKGIMSTDELRRAVESLPPEDYAALPYYERWLRAIVVVLREKGLIAQGDLP</sequence>
<evidence type="ECO:0000313" key="2">
    <source>
        <dbReference type="EMBL" id="NNM74173.1"/>
    </source>
</evidence>
<reference evidence="2 3" key="1">
    <citation type="submission" date="2020-04" db="EMBL/GenBank/DDBJ databases">
        <title>Enterovirga sp. isolate from soil.</title>
        <authorList>
            <person name="Chea S."/>
            <person name="Kim D.-U."/>
        </authorList>
    </citation>
    <scope>NUCLEOTIDE SEQUENCE [LARGE SCALE GENOMIC DNA]</scope>
    <source>
        <strain evidence="2 3">DB1703</strain>
    </source>
</reference>
<evidence type="ECO:0000259" key="1">
    <source>
        <dbReference type="Pfam" id="PF21006"/>
    </source>
</evidence>
<dbReference type="EMBL" id="JABEPP010000005">
    <property type="protein sequence ID" value="NNM74173.1"/>
    <property type="molecule type" value="Genomic_DNA"/>
</dbReference>
<dbReference type="Pfam" id="PF21006">
    <property type="entry name" value="NHase_beta_N"/>
    <property type="match status" value="1"/>
</dbReference>
<protein>
    <submittedName>
        <fullName evidence="2">Nitrile hydratase subunit beta</fullName>
    </submittedName>
</protein>